<dbReference type="EC" id="3.1.4.4" evidence="2"/>
<keyword evidence="5" id="KW-0378">Hydrolase</keyword>
<protein>
    <recommendedName>
        <fullName evidence="2">phospholipase D</fullName>
        <ecNumber evidence="2">3.1.4.4</ecNumber>
    </recommendedName>
</protein>
<keyword evidence="6" id="KW-0106">Calcium</keyword>
<evidence type="ECO:0000256" key="6">
    <source>
        <dbReference type="ARBA" id="ARBA00022837"/>
    </source>
</evidence>
<dbReference type="Pfam" id="PF12357">
    <property type="entry name" value="PLD_C"/>
    <property type="match status" value="1"/>
</dbReference>
<evidence type="ECO:0000256" key="8">
    <source>
        <dbReference type="ARBA" id="ARBA00023098"/>
    </source>
</evidence>
<dbReference type="PANTHER" id="PTHR18896:SF60">
    <property type="entry name" value="PHOSPHOLIPASE D"/>
    <property type="match status" value="1"/>
</dbReference>
<dbReference type="STRING" id="69332.A0A388LUY2"/>
<evidence type="ECO:0000256" key="5">
    <source>
        <dbReference type="ARBA" id="ARBA00022801"/>
    </source>
</evidence>
<feature type="domain" description="PLD phosphodiesterase" evidence="9">
    <location>
        <begin position="684"/>
        <end position="711"/>
    </location>
</feature>
<evidence type="ECO:0000256" key="3">
    <source>
        <dbReference type="ARBA" id="ARBA00022723"/>
    </source>
</evidence>
<dbReference type="Gramene" id="GBG86059">
    <property type="protein sequence ID" value="GBG86059"/>
    <property type="gene ID" value="CBR_g40960"/>
</dbReference>
<comment type="catalytic activity">
    <reaction evidence="1">
        <text>a 1,2-diacyl-sn-glycero-3-phosphocholine + H2O = a 1,2-diacyl-sn-glycero-3-phosphate + choline + H(+)</text>
        <dbReference type="Rhea" id="RHEA:14445"/>
        <dbReference type="ChEBI" id="CHEBI:15354"/>
        <dbReference type="ChEBI" id="CHEBI:15377"/>
        <dbReference type="ChEBI" id="CHEBI:15378"/>
        <dbReference type="ChEBI" id="CHEBI:57643"/>
        <dbReference type="ChEBI" id="CHEBI:58608"/>
        <dbReference type="EC" id="3.1.4.4"/>
    </reaction>
</comment>
<keyword evidence="3" id="KW-0479">Metal-binding</keyword>
<keyword evidence="7" id="KW-0442">Lipid degradation</keyword>
<reference evidence="10 11" key="1">
    <citation type="journal article" date="2018" name="Cell">
        <title>The Chara Genome: Secondary Complexity and Implications for Plant Terrestrialization.</title>
        <authorList>
            <person name="Nishiyama T."/>
            <person name="Sakayama H."/>
            <person name="Vries J.D."/>
            <person name="Buschmann H."/>
            <person name="Saint-Marcoux D."/>
            <person name="Ullrich K.K."/>
            <person name="Haas F.B."/>
            <person name="Vanderstraeten L."/>
            <person name="Becker D."/>
            <person name="Lang D."/>
            <person name="Vosolsobe S."/>
            <person name="Rombauts S."/>
            <person name="Wilhelmsson P.K.I."/>
            <person name="Janitza P."/>
            <person name="Kern R."/>
            <person name="Heyl A."/>
            <person name="Rumpler F."/>
            <person name="Villalobos L.I.A.C."/>
            <person name="Clay J.M."/>
            <person name="Skokan R."/>
            <person name="Toyoda A."/>
            <person name="Suzuki Y."/>
            <person name="Kagoshima H."/>
            <person name="Schijlen E."/>
            <person name="Tajeshwar N."/>
            <person name="Catarino B."/>
            <person name="Hetherington A.J."/>
            <person name="Saltykova A."/>
            <person name="Bonnot C."/>
            <person name="Breuninger H."/>
            <person name="Symeonidi A."/>
            <person name="Radhakrishnan G.V."/>
            <person name="Van Nieuwerburgh F."/>
            <person name="Deforce D."/>
            <person name="Chang C."/>
            <person name="Karol K.G."/>
            <person name="Hedrich R."/>
            <person name="Ulvskov P."/>
            <person name="Glockner G."/>
            <person name="Delwiche C.F."/>
            <person name="Petrasek J."/>
            <person name="Van de Peer Y."/>
            <person name="Friml J."/>
            <person name="Beilby M."/>
            <person name="Dolan L."/>
            <person name="Kohara Y."/>
            <person name="Sugano S."/>
            <person name="Fujiyama A."/>
            <person name="Delaux P.-M."/>
            <person name="Quint M."/>
            <person name="TheiBen G."/>
            <person name="Hagemann M."/>
            <person name="Harholt J."/>
            <person name="Dunand C."/>
            <person name="Zachgo S."/>
            <person name="Langdale J."/>
            <person name="Maumus F."/>
            <person name="Straeten D.V.D."/>
            <person name="Gould S.B."/>
            <person name="Rensing S.A."/>
        </authorList>
    </citation>
    <scope>NUCLEOTIDE SEQUENCE [LARGE SCALE GENOMIC DNA]</scope>
    <source>
        <strain evidence="10 11">S276</strain>
    </source>
</reference>
<evidence type="ECO:0000313" key="11">
    <source>
        <dbReference type="Proteomes" id="UP000265515"/>
    </source>
</evidence>
<organism evidence="10 11">
    <name type="scientific">Chara braunii</name>
    <name type="common">Braun's stonewort</name>
    <dbReference type="NCBI Taxonomy" id="69332"/>
    <lineage>
        <taxon>Eukaryota</taxon>
        <taxon>Viridiplantae</taxon>
        <taxon>Streptophyta</taxon>
        <taxon>Charophyceae</taxon>
        <taxon>Charales</taxon>
        <taxon>Characeae</taxon>
        <taxon>Chara</taxon>
    </lineage>
</organism>
<proteinExistence type="predicted"/>
<evidence type="ECO:0000256" key="1">
    <source>
        <dbReference type="ARBA" id="ARBA00000798"/>
    </source>
</evidence>
<dbReference type="GO" id="GO:0009395">
    <property type="term" value="P:phospholipid catabolic process"/>
    <property type="evidence" value="ECO:0007669"/>
    <property type="project" value="TreeGrafter"/>
</dbReference>
<dbReference type="Proteomes" id="UP000265515">
    <property type="component" value="Unassembled WGS sequence"/>
</dbReference>
<dbReference type="SUPFAM" id="SSF56024">
    <property type="entry name" value="Phospholipase D/nuclease"/>
    <property type="match status" value="2"/>
</dbReference>
<keyword evidence="11" id="KW-1185">Reference proteome</keyword>
<accession>A0A388LUY2</accession>
<dbReference type="Pfam" id="PF00614">
    <property type="entry name" value="PLDc"/>
    <property type="match status" value="1"/>
</dbReference>
<gene>
    <name evidence="10" type="ORF">CBR_g40960</name>
</gene>
<dbReference type="OrthoDB" id="14911at2759"/>
<dbReference type="SMART" id="SM00155">
    <property type="entry name" value="PLDc"/>
    <property type="match status" value="2"/>
</dbReference>
<evidence type="ECO:0000256" key="4">
    <source>
        <dbReference type="ARBA" id="ARBA00022737"/>
    </source>
</evidence>
<sequence>MTGPMAAGGVGNGRTKEARGADIQGTLWVQFNQAEGLWTPKNMDKGCCNGTLTVYASVGSGREVLASSDIIWSSGNHARQQSAAFHIELSHLPSYFLVAVDLSCGQGLNEHVGTAYIRALSVARQFKEVCGWYSLCSDEEIQSDANARILLLFKFRALQTESDVDLQPGRVLKNDNWVPPLVLSYFFERKGNRVTLFQDAIVPSSFSPNITLENGTTFEQHSMFEQLCESILKARHFIYIVGWDLDRTLVLVRGDRGNPRCRGVTIGELLTQKATEYVKVLFLIWSNKMNYQNQFFDRIGAEIAPDTHSDESCAWFCERQLVCILAERRDTDVTMIPNAFTHHQKMVMLDAPAWEAVDDSESRVVEVYIGGIDLTVGRYDTPNHPLFKTLNTVHKNDMYQPSWGGKSGPRLPWHDIHAKVDGPAAWDMVANFEQRWKTIDPGHDCLPPPNRPEGKEEPTEVLFDFEKHAQFFAPKQARAVPEGDPEAWDVHFVRSIDSASVAGFPSGERLREDPTVAVESGLYIGPDSKFSYEKSIYDLYMRAIQRAEDFLYIENQYFIGSSQYWLENRDVGAVQKIPYQIAQKIVRKIERRENFVVYVVIPMWPAGDPSSSAVREILRWQYDTMSMMYSAVASAIHAQGLADAKPTDYLSFFTLVNREKLPEGFKLTKPSDELNRKAQENCRFPIYIHSKLMIVDDMYIMVGSANINQRSMDGLRDTEADIGAYQPYYTSANRCGQVHGFRMSLWAEHMGTVEEVFRHPSKPECLKRVKEIARANWQQYTAGQVTNMQSHIVPYPITVTEDGEVTHLEGFQNFPDTDANVLGDESFFLPNILTT</sequence>
<dbReference type="InterPro" id="IPR001736">
    <property type="entry name" value="PLipase_D/transphosphatidylase"/>
</dbReference>
<dbReference type="InterPro" id="IPR015679">
    <property type="entry name" value="PLipase_D_fam"/>
</dbReference>
<evidence type="ECO:0000313" key="10">
    <source>
        <dbReference type="EMBL" id="GBG86059.1"/>
    </source>
</evidence>
<keyword evidence="8" id="KW-0443">Lipid metabolism</keyword>
<evidence type="ECO:0000259" key="9">
    <source>
        <dbReference type="PROSITE" id="PS50035"/>
    </source>
</evidence>
<evidence type="ECO:0000256" key="2">
    <source>
        <dbReference type="ARBA" id="ARBA00012027"/>
    </source>
</evidence>
<keyword evidence="4" id="KW-0677">Repeat</keyword>
<dbReference type="AlphaFoldDB" id="A0A388LUY2"/>
<dbReference type="PANTHER" id="PTHR18896">
    <property type="entry name" value="PHOSPHOLIPASE D"/>
    <property type="match status" value="1"/>
</dbReference>
<dbReference type="GO" id="GO:0004630">
    <property type="term" value="F:phospholipase D activity"/>
    <property type="evidence" value="ECO:0007669"/>
    <property type="project" value="UniProtKB-EC"/>
</dbReference>
<evidence type="ECO:0000256" key="7">
    <source>
        <dbReference type="ARBA" id="ARBA00022963"/>
    </source>
</evidence>
<dbReference type="Gene3D" id="3.30.870.10">
    <property type="entry name" value="Endonuclease Chain A"/>
    <property type="match status" value="2"/>
</dbReference>
<dbReference type="GO" id="GO:0005886">
    <property type="term" value="C:plasma membrane"/>
    <property type="evidence" value="ECO:0007669"/>
    <property type="project" value="TreeGrafter"/>
</dbReference>
<dbReference type="EMBL" id="BFEA01000546">
    <property type="protein sequence ID" value="GBG86059.1"/>
    <property type="molecule type" value="Genomic_DNA"/>
</dbReference>
<dbReference type="GO" id="GO:0046872">
    <property type="term" value="F:metal ion binding"/>
    <property type="evidence" value="ECO:0007669"/>
    <property type="project" value="UniProtKB-KW"/>
</dbReference>
<dbReference type="PROSITE" id="PS50035">
    <property type="entry name" value="PLD"/>
    <property type="match status" value="1"/>
</dbReference>
<name>A0A388LUY2_CHABU</name>
<dbReference type="InterPro" id="IPR024632">
    <property type="entry name" value="PLipase_D_C"/>
</dbReference>
<comment type="caution">
    <text evidence="10">The sequence shown here is derived from an EMBL/GenBank/DDBJ whole genome shotgun (WGS) entry which is preliminary data.</text>
</comment>